<dbReference type="PANTHER" id="PTHR10943:SF2">
    <property type="entry name" value="26S PROTEASOME NON-ATPASE REGULATORY SUBUNIT 1"/>
    <property type="match status" value="1"/>
</dbReference>
<name>X6P9Z4_RETFI</name>
<comment type="caution">
    <text evidence="2">The sequence shown here is derived from an EMBL/GenBank/DDBJ whole genome shotgun (WGS) entry which is preliminary data.</text>
</comment>
<evidence type="ECO:0000313" key="2">
    <source>
        <dbReference type="EMBL" id="ETO34938.1"/>
    </source>
</evidence>
<dbReference type="GO" id="GO:0005634">
    <property type="term" value="C:nucleus"/>
    <property type="evidence" value="ECO:0007669"/>
    <property type="project" value="TreeGrafter"/>
</dbReference>
<dbReference type="PANTHER" id="PTHR10943">
    <property type="entry name" value="26S PROTEASOME NON-ATPASE REGULATORY SUBUNIT"/>
    <property type="match status" value="1"/>
</dbReference>
<sequence>MIHRHHIKSSMTILERYLPGSGGGPYQEGGSLYALGMIHCGDSNPNTCFKVREYLLEQLTQASNEILQHGSCLGLALAALGSQEERFMTAVKDILYNDRAVPGEAAGVALGLLQAGANVRDEQEVANVNRWFQEMLAYAHETQHEKIIRGLVVGIALMHYNFEEKADPVIQTLIKGLYK</sequence>
<dbReference type="GO" id="GO:0008540">
    <property type="term" value="C:proteasome regulatory particle, base subcomplex"/>
    <property type="evidence" value="ECO:0007669"/>
    <property type="project" value="TreeGrafter"/>
</dbReference>
<organism evidence="2 3">
    <name type="scientific">Reticulomyxa filosa</name>
    <dbReference type="NCBI Taxonomy" id="46433"/>
    <lineage>
        <taxon>Eukaryota</taxon>
        <taxon>Sar</taxon>
        <taxon>Rhizaria</taxon>
        <taxon>Retaria</taxon>
        <taxon>Foraminifera</taxon>
        <taxon>Monothalamids</taxon>
        <taxon>Reticulomyxidae</taxon>
        <taxon>Reticulomyxa</taxon>
    </lineage>
</organism>
<evidence type="ECO:0000313" key="3">
    <source>
        <dbReference type="Proteomes" id="UP000023152"/>
    </source>
</evidence>
<dbReference type="Gene3D" id="1.25.10.10">
    <property type="entry name" value="Leucine-rich Repeat Variant"/>
    <property type="match status" value="1"/>
</dbReference>
<dbReference type="Proteomes" id="UP000023152">
    <property type="component" value="Unassembled WGS sequence"/>
</dbReference>
<dbReference type="InterPro" id="IPR002015">
    <property type="entry name" value="Proteasome/cyclosome_rpt"/>
</dbReference>
<accession>X6P9Z4</accession>
<dbReference type="GO" id="GO:0034515">
    <property type="term" value="C:proteasome storage granule"/>
    <property type="evidence" value="ECO:0007669"/>
    <property type="project" value="TreeGrafter"/>
</dbReference>
<reference evidence="2 3" key="1">
    <citation type="journal article" date="2013" name="Curr. Biol.">
        <title>The Genome of the Foraminiferan Reticulomyxa filosa.</title>
        <authorList>
            <person name="Glockner G."/>
            <person name="Hulsmann N."/>
            <person name="Schleicher M."/>
            <person name="Noegel A.A."/>
            <person name="Eichinger L."/>
            <person name="Gallinger C."/>
            <person name="Pawlowski J."/>
            <person name="Sierra R."/>
            <person name="Euteneuer U."/>
            <person name="Pillet L."/>
            <person name="Moustafa A."/>
            <person name="Platzer M."/>
            <person name="Groth M."/>
            <person name="Szafranski K."/>
            <person name="Schliwa M."/>
        </authorList>
    </citation>
    <scope>NUCLEOTIDE SEQUENCE [LARGE SCALE GENOMIC DNA]</scope>
</reference>
<dbReference type="AlphaFoldDB" id="X6P9Z4"/>
<dbReference type="EMBL" id="ASPP01002120">
    <property type="protein sequence ID" value="ETO34938.1"/>
    <property type="molecule type" value="Genomic_DNA"/>
</dbReference>
<dbReference type="OrthoDB" id="261572at2759"/>
<dbReference type="GO" id="GO:0043161">
    <property type="term" value="P:proteasome-mediated ubiquitin-dependent protein catabolic process"/>
    <property type="evidence" value="ECO:0007669"/>
    <property type="project" value="TreeGrafter"/>
</dbReference>
<keyword evidence="1" id="KW-0677">Repeat</keyword>
<gene>
    <name evidence="2" type="ORF">RFI_02136</name>
</gene>
<proteinExistence type="predicted"/>
<protein>
    <submittedName>
        <fullName evidence="2">Uncharacterized protein</fullName>
    </submittedName>
</protein>
<dbReference type="InterPro" id="IPR011989">
    <property type="entry name" value="ARM-like"/>
</dbReference>
<keyword evidence="3" id="KW-1185">Reference proteome</keyword>
<evidence type="ECO:0000256" key="1">
    <source>
        <dbReference type="ARBA" id="ARBA00022737"/>
    </source>
</evidence>
<dbReference type="Pfam" id="PF01851">
    <property type="entry name" value="PC_rep"/>
    <property type="match status" value="1"/>
</dbReference>